<reference evidence="4 5" key="1">
    <citation type="journal article" date="2017" name="Int. J. Parasitol.">
        <title>The genome of the protozoan parasite Cystoisospora suis and a reverse vaccinology approach to identify vaccine candidates.</title>
        <authorList>
            <person name="Palmieri N."/>
            <person name="Shrestha A."/>
            <person name="Ruttkowski B."/>
            <person name="Beck T."/>
            <person name="Vogl C."/>
            <person name="Tomley F."/>
            <person name="Blake D.P."/>
            <person name="Joachim A."/>
        </authorList>
    </citation>
    <scope>NUCLEOTIDE SEQUENCE [LARGE SCALE GENOMIC DNA]</scope>
    <source>
        <strain evidence="4 5">Wien I</strain>
    </source>
</reference>
<evidence type="ECO:0000256" key="2">
    <source>
        <dbReference type="ARBA" id="ARBA00023027"/>
    </source>
</evidence>
<accession>A0A2C6KG75</accession>
<sequence length="268" mass="30369">LSDGTVIASGFLFRNEFHLNPLGSADLFNPCGGRPASITPFNVDRLFDEKGTPRFKYIVEGANVFITDEARRILEERGVILFKDASTNKGGVTSSSHEVLAALAMSDEEFAEHMQVQPGKNPPAFYQVYVQQVMERIRENARLEFNALWDESIRTGKPRCDLTDVLSAKILRLKRDIRESDSLWQDNELVTRVLTLALPHVLMPGLVSIQTLRKRVPESYLQAIFQSYLASRFYYSQRFTDEDLSMFAFFDYVRHLKGSSTSSLSSAP</sequence>
<proteinExistence type="predicted"/>
<evidence type="ECO:0000256" key="1">
    <source>
        <dbReference type="ARBA" id="ARBA00023002"/>
    </source>
</evidence>
<dbReference type="EMBL" id="MIGC01008252">
    <property type="protein sequence ID" value="PHJ15414.1"/>
    <property type="molecule type" value="Genomic_DNA"/>
</dbReference>
<dbReference type="GO" id="GO:0006538">
    <property type="term" value="P:L-glutamate catabolic process"/>
    <property type="evidence" value="ECO:0007669"/>
    <property type="project" value="TreeGrafter"/>
</dbReference>
<dbReference type="Proteomes" id="UP000221165">
    <property type="component" value="Unassembled WGS sequence"/>
</dbReference>
<dbReference type="PANTHER" id="PTHR11606">
    <property type="entry name" value="GLUTAMATE DEHYDROGENASE"/>
    <property type="match status" value="1"/>
</dbReference>
<keyword evidence="2" id="KW-0520">NAD</keyword>
<name>A0A2C6KG75_9APIC</name>
<dbReference type="GO" id="GO:0005739">
    <property type="term" value="C:mitochondrion"/>
    <property type="evidence" value="ECO:0007669"/>
    <property type="project" value="TreeGrafter"/>
</dbReference>
<dbReference type="GeneID" id="94434086"/>
<dbReference type="OrthoDB" id="328748at2759"/>
<feature type="non-terminal residue" evidence="4">
    <location>
        <position position="1"/>
    </location>
</feature>
<evidence type="ECO:0000313" key="4">
    <source>
        <dbReference type="EMBL" id="PHJ15414.1"/>
    </source>
</evidence>
<dbReference type="SMART" id="SM00839">
    <property type="entry name" value="ELFV_dehydrog"/>
    <property type="match status" value="1"/>
</dbReference>
<protein>
    <submittedName>
        <fullName evidence="4">Glutamate leucine phenylalanine valine dehydrogenase family protein</fullName>
    </submittedName>
</protein>
<dbReference type="VEuPathDB" id="ToxoDB:CSUI_010774"/>
<gene>
    <name evidence="4" type="ORF">CSUI_010774</name>
</gene>
<evidence type="ECO:0000313" key="5">
    <source>
        <dbReference type="Proteomes" id="UP000221165"/>
    </source>
</evidence>
<keyword evidence="5" id="KW-1185">Reference proteome</keyword>
<dbReference type="RefSeq" id="XP_067917148.1">
    <property type="nucleotide sequence ID" value="XM_068070875.1"/>
</dbReference>
<dbReference type="Gene3D" id="3.40.50.720">
    <property type="entry name" value="NAD(P)-binding Rossmann-like Domain"/>
    <property type="match status" value="1"/>
</dbReference>
<organism evidence="4 5">
    <name type="scientific">Cystoisospora suis</name>
    <dbReference type="NCBI Taxonomy" id="483139"/>
    <lineage>
        <taxon>Eukaryota</taxon>
        <taxon>Sar</taxon>
        <taxon>Alveolata</taxon>
        <taxon>Apicomplexa</taxon>
        <taxon>Conoidasida</taxon>
        <taxon>Coccidia</taxon>
        <taxon>Eucoccidiorida</taxon>
        <taxon>Eimeriorina</taxon>
        <taxon>Sarcocystidae</taxon>
        <taxon>Cystoisospora</taxon>
    </lineage>
</organism>
<dbReference type="InterPro" id="IPR006096">
    <property type="entry name" value="Glu/Leu/Phe/Val/Trp_DH_C"/>
</dbReference>
<dbReference type="SUPFAM" id="SSF51735">
    <property type="entry name" value="NAD(P)-binding Rossmann-fold domains"/>
    <property type="match status" value="1"/>
</dbReference>
<evidence type="ECO:0000259" key="3">
    <source>
        <dbReference type="SMART" id="SM00839"/>
    </source>
</evidence>
<keyword evidence="1" id="KW-0560">Oxidoreductase</keyword>
<dbReference type="Pfam" id="PF00208">
    <property type="entry name" value="ELFV_dehydrog"/>
    <property type="match status" value="1"/>
</dbReference>
<feature type="domain" description="Glutamate/phenylalanine/leucine/valine/L-tryptophan dehydrogenase C-terminal" evidence="3">
    <location>
        <begin position="2"/>
        <end position="156"/>
    </location>
</feature>
<comment type="caution">
    <text evidence="4">The sequence shown here is derived from an EMBL/GenBank/DDBJ whole genome shotgun (WGS) entry which is preliminary data.</text>
</comment>
<dbReference type="PANTHER" id="PTHR11606:SF24">
    <property type="entry name" value="NAD-SPECIFIC GLUTAMATE DEHYDROGENASE"/>
    <property type="match status" value="1"/>
</dbReference>
<dbReference type="AlphaFoldDB" id="A0A2C6KG75"/>
<dbReference type="GO" id="GO:0004352">
    <property type="term" value="F:glutamate dehydrogenase (NAD+) activity"/>
    <property type="evidence" value="ECO:0007669"/>
    <property type="project" value="TreeGrafter"/>
</dbReference>
<dbReference type="InterPro" id="IPR036291">
    <property type="entry name" value="NAD(P)-bd_dom_sf"/>
</dbReference>